<dbReference type="HOGENOM" id="CLU_3125937_0_0_1"/>
<evidence type="ECO:0000313" key="2">
    <source>
        <dbReference type="EMBL" id="EDO02585.1"/>
    </source>
</evidence>
<keyword evidence="3" id="KW-1185">Reference proteome</keyword>
<dbReference type="EMBL" id="CH476626">
    <property type="protein sequence ID" value="EDO02585.1"/>
    <property type="molecule type" value="Genomic_DNA"/>
</dbReference>
<dbReference type="AlphaFoldDB" id="A7EIB9"/>
<dbReference type="Proteomes" id="UP000001312">
    <property type="component" value="Unassembled WGS sequence"/>
</dbReference>
<organism evidence="2 3">
    <name type="scientific">Sclerotinia sclerotiorum (strain ATCC 18683 / 1980 / Ss-1)</name>
    <name type="common">White mold</name>
    <name type="synonym">Whetzelinia sclerotiorum</name>
    <dbReference type="NCBI Taxonomy" id="665079"/>
    <lineage>
        <taxon>Eukaryota</taxon>
        <taxon>Fungi</taxon>
        <taxon>Dikarya</taxon>
        <taxon>Ascomycota</taxon>
        <taxon>Pezizomycotina</taxon>
        <taxon>Leotiomycetes</taxon>
        <taxon>Helotiales</taxon>
        <taxon>Sclerotiniaceae</taxon>
        <taxon>Sclerotinia</taxon>
    </lineage>
</organism>
<feature type="region of interest" description="Disordered" evidence="1">
    <location>
        <begin position="27"/>
        <end position="50"/>
    </location>
</feature>
<dbReference type="RefSeq" id="XP_001593634.1">
    <property type="nucleotide sequence ID" value="XM_001593584.1"/>
</dbReference>
<evidence type="ECO:0000256" key="1">
    <source>
        <dbReference type="SAM" id="MobiDB-lite"/>
    </source>
</evidence>
<proteinExistence type="predicted"/>
<name>A7EIB9_SCLS1</name>
<dbReference type="GeneID" id="5489685"/>
<dbReference type="KEGG" id="ssl:SS1G_05062"/>
<accession>A7EIB9</accession>
<evidence type="ECO:0000313" key="3">
    <source>
        <dbReference type="Proteomes" id="UP000001312"/>
    </source>
</evidence>
<protein>
    <submittedName>
        <fullName evidence="2">Uncharacterized protein</fullName>
    </submittedName>
</protein>
<gene>
    <name evidence="2" type="ORF">SS1G_05062</name>
</gene>
<dbReference type="InParanoid" id="A7EIB9"/>
<reference evidence="3" key="1">
    <citation type="journal article" date="2011" name="PLoS Genet.">
        <title>Genomic analysis of the necrotrophic fungal pathogens Sclerotinia sclerotiorum and Botrytis cinerea.</title>
        <authorList>
            <person name="Amselem J."/>
            <person name="Cuomo C.A."/>
            <person name="van Kan J.A."/>
            <person name="Viaud M."/>
            <person name="Benito E.P."/>
            <person name="Couloux A."/>
            <person name="Coutinho P.M."/>
            <person name="de Vries R.P."/>
            <person name="Dyer P.S."/>
            <person name="Fillinger S."/>
            <person name="Fournier E."/>
            <person name="Gout L."/>
            <person name="Hahn M."/>
            <person name="Kohn L."/>
            <person name="Lapalu N."/>
            <person name="Plummer K.M."/>
            <person name="Pradier J.M."/>
            <person name="Quevillon E."/>
            <person name="Sharon A."/>
            <person name="Simon A."/>
            <person name="ten Have A."/>
            <person name="Tudzynski B."/>
            <person name="Tudzynski P."/>
            <person name="Wincker P."/>
            <person name="Andrew M."/>
            <person name="Anthouard V."/>
            <person name="Beever R.E."/>
            <person name="Beffa R."/>
            <person name="Benoit I."/>
            <person name="Bouzid O."/>
            <person name="Brault B."/>
            <person name="Chen Z."/>
            <person name="Choquer M."/>
            <person name="Collemare J."/>
            <person name="Cotton P."/>
            <person name="Danchin E.G."/>
            <person name="Da Silva C."/>
            <person name="Gautier A."/>
            <person name="Giraud C."/>
            <person name="Giraud T."/>
            <person name="Gonzalez C."/>
            <person name="Grossetete S."/>
            <person name="Guldener U."/>
            <person name="Henrissat B."/>
            <person name="Howlett B.J."/>
            <person name="Kodira C."/>
            <person name="Kretschmer M."/>
            <person name="Lappartient A."/>
            <person name="Leroch M."/>
            <person name="Levis C."/>
            <person name="Mauceli E."/>
            <person name="Neuveglise C."/>
            <person name="Oeser B."/>
            <person name="Pearson M."/>
            <person name="Poulain J."/>
            <person name="Poussereau N."/>
            <person name="Quesneville H."/>
            <person name="Rascle C."/>
            <person name="Schumacher J."/>
            <person name="Segurens B."/>
            <person name="Sexton A."/>
            <person name="Silva E."/>
            <person name="Sirven C."/>
            <person name="Soanes D.M."/>
            <person name="Talbot N.J."/>
            <person name="Templeton M."/>
            <person name="Yandava C."/>
            <person name="Yarden O."/>
            <person name="Zeng Q."/>
            <person name="Rollins J.A."/>
            <person name="Lebrun M.H."/>
            <person name="Dickman M."/>
        </authorList>
    </citation>
    <scope>NUCLEOTIDE SEQUENCE [LARGE SCALE GENOMIC DNA]</scope>
    <source>
        <strain evidence="3">ATCC 18683 / 1980 / Ss-1</strain>
    </source>
</reference>
<feature type="compositionally biased region" description="Basic and acidic residues" evidence="1">
    <location>
        <begin position="27"/>
        <end position="42"/>
    </location>
</feature>
<sequence length="50" mass="5374">MAGVVRIKAGDNGTLVEDAGGNFIEEHGEMSENNEKIGDKSLKNGFWNHG</sequence>